<reference evidence="1 2" key="1">
    <citation type="submission" date="2019-10" db="EMBL/GenBank/DDBJ databases">
        <title>Lysobacter alkalisoli sp. nov., isolated from saline-alkaline soil.</title>
        <authorList>
            <person name="Sun J.-Q."/>
        </authorList>
    </citation>
    <scope>NUCLEOTIDE SEQUENCE [LARGE SCALE GENOMIC DNA]</scope>
    <source>
        <strain evidence="1 2">KCTC 42381</strain>
    </source>
</reference>
<dbReference type="RefSeq" id="WP_141481023.1">
    <property type="nucleotide sequence ID" value="NZ_VICD02000022.1"/>
</dbReference>
<protein>
    <submittedName>
        <fullName evidence="1">Uncharacterized protein</fullName>
    </submittedName>
</protein>
<evidence type="ECO:0000313" key="1">
    <source>
        <dbReference type="EMBL" id="KAB8198433.1"/>
    </source>
</evidence>
<sequence length="240" mass="26547">MSEVLPPYDQDPPPTSGQPKIGQIVRTVVPELGMAWKIFDATRSDQTSHDSASGAIRGANPQHDWRPKPNRLPIFRLGVGEAAELLALKSKLRPCIVLATADGIPDLRLPQPQRNIAREAFMRPSYLVAPLFSVGTPSEPRSVTPTIAARAECLVYPQLVFLPRTGGIIRNDSVARLDRAFWTTLPKPTELEAMSLSRLRMGILHGQLLTLRGLAADQDYIDLVEILRTELAEEHAEHLE</sequence>
<accession>A0A508B7R8</accession>
<dbReference type="AlphaFoldDB" id="A0A508B7R8"/>
<evidence type="ECO:0000313" key="2">
    <source>
        <dbReference type="Proteomes" id="UP000320431"/>
    </source>
</evidence>
<organism evidence="1 2">
    <name type="scientific">Marilutibacter maris</name>
    <dbReference type="NCBI Taxonomy" id="1605891"/>
    <lineage>
        <taxon>Bacteria</taxon>
        <taxon>Pseudomonadati</taxon>
        <taxon>Pseudomonadota</taxon>
        <taxon>Gammaproteobacteria</taxon>
        <taxon>Lysobacterales</taxon>
        <taxon>Lysobacteraceae</taxon>
        <taxon>Marilutibacter</taxon>
    </lineage>
</organism>
<comment type="caution">
    <text evidence="1">The sequence shown here is derived from an EMBL/GenBank/DDBJ whole genome shotgun (WGS) entry which is preliminary data.</text>
</comment>
<gene>
    <name evidence="1" type="ORF">FKV24_002115</name>
</gene>
<name>A0A508B7R8_9GAMM</name>
<dbReference type="Proteomes" id="UP000320431">
    <property type="component" value="Unassembled WGS sequence"/>
</dbReference>
<proteinExistence type="predicted"/>
<dbReference type="EMBL" id="VICD02000022">
    <property type="protein sequence ID" value="KAB8198433.1"/>
    <property type="molecule type" value="Genomic_DNA"/>
</dbReference>